<evidence type="ECO:0000259" key="6">
    <source>
        <dbReference type="PROSITE" id="PS00622"/>
    </source>
</evidence>
<dbReference type="InterPro" id="IPR007627">
    <property type="entry name" value="RNA_pol_sigma70_r2"/>
</dbReference>
<dbReference type="InterPro" id="IPR014284">
    <property type="entry name" value="RNA_pol_sigma-70_dom"/>
</dbReference>
<evidence type="ECO:0000256" key="5">
    <source>
        <dbReference type="SAM" id="MobiDB-lite"/>
    </source>
</evidence>
<comment type="similarity">
    <text evidence="1">Belongs to the sigma-70 factor family. ECF subfamily.</text>
</comment>
<dbReference type="Proteomes" id="UP001497493">
    <property type="component" value="Chromosome"/>
</dbReference>
<dbReference type="Gene3D" id="1.10.10.10">
    <property type="entry name" value="Winged helix-like DNA-binding domain superfamily/Winged helix DNA-binding domain"/>
    <property type="match status" value="1"/>
</dbReference>
<keyword evidence="3" id="KW-0731">Sigma factor</keyword>
<evidence type="ECO:0000256" key="4">
    <source>
        <dbReference type="ARBA" id="ARBA00023163"/>
    </source>
</evidence>
<keyword evidence="4" id="KW-0804">Transcription</keyword>
<evidence type="ECO:0000256" key="2">
    <source>
        <dbReference type="ARBA" id="ARBA00023015"/>
    </source>
</evidence>
<sequence length="217" mass="23803">MDAMASETANDPLLQTGRIATDGTPPVGSEAEDWQHRDWMRQVCAGERRAFEQLYLAFHPRLARFCSRLAGQPELAEDAINETMLVVWEKAGSFDFSCKVSTWIFGIAYRKTLKILARSSGAAEAVPLETVEDIPADGRVSPARQAEAEDFLAAALAALSPEQRAVVDLTFCQGLHYQEIAAILGCPENTVKTRMFHARKKLRALFAELAPEGAAPP</sequence>
<protein>
    <submittedName>
        <fullName evidence="7">RNA polymerase sigma-70 factor (ECF subfamily)</fullName>
    </submittedName>
</protein>
<dbReference type="SUPFAM" id="SSF88946">
    <property type="entry name" value="Sigma2 domain of RNA polymerase sigma factors"/>
    <property type="match status" value="1"/>
</dbReference>
<dbReference type="SUPFAM" id="SSF88659">
    <property type="entry name" value="Sigma3 and sigma4 domains of RNA polymerase sigma factors"/>
    <property type="match status" value="1"/>
</dbReference>
<dbReference type="Pfam" id="PF08281">
    <property type="entry name" value="Sigma70_r4_2"/>
    <property type="match status" value="1"/>
</dbReference>
<keyword evidence="8" id="KW-1185">Reference proteome</keyword>
<organism evidence="7 8">
    <name type="scientific">Candidatus Methylocalor cossyra</name>
    <dbReference type="NCBI Taxonomy" id="3108543"/>
    <lineage>
        <taxon>Bacteria</taxon>
        <taxon>Pseudomonadati</taxon>
        <taxon>Pseudomonadota</taxon>
        <taxon>Gammaproteobacteria</taxon>
        <taxon>Methylococcales</taxon>
        <taxon>Methylococcaceae</taxon>
        <taxon>Candidatus Methylocalor</taxon>
    </lineage>
</organism>
<evidence type="ECO:0000313" key="8">
    <source>
        <dbReference type="Proteomes" id="UP001497493"/>
    </source>
</evidence>
<proteinExistence type="inferred from homology"/>
<dbReference type="InterPro" id="IPR013249">
    <property type="entry name" value="RNA_pol_sigma70_r4_t2"/>
</dbReference>
<gene>
    <name evidence="7" type="ORF">MECH1_V1_2144</name>
</gene>
<evidence type="ECO:0000256" key="3">
    <source>
        <dbReference type="ARBA" id="ARBA00023082"/>
    </source>
</evidence>
<keyword evidence="2" id="KW-0805">Transcription regulation</keyword>
<dbReference type="CDD" id="cd06171">
    <property type="entry name" value="Sigma70_r4"/>
    <property type="match status" value="1"/>
</dbReference>
<dbReference type="InterPro" id="IPR039425">
    <property type="entry name" value="RNA_pol_sigma-70-like"/>
</dbReference>
<dbReference type="PANTHER" id="PTHR43133">
    <property type="entry name" value="RNA POLYMERASE ECF-TYPE SIGMA FACTO"/>
    <property type="match status" value="1"/>
</dbReference>
<dbReference type="Gene3D" id="1.10.1740.10">
    <property type="match status" value="1"/>
</dbReference>
<accession>A0ABM9NJV0</accession>
<dbReference type="PANTHER" id="PTHR43133:SF32">
    <property type="entry name" value="BLR3042 PROTEIN"/>
    <property type="match status" value="1"/>
</dbReference>
<feature type="region of interest" description="Disordered" evidence="5">
    <location>
        <begin position="1"/>
        <end position="32"/>
    </location>
</feature>
<reference evidence="7 8" key="1">
    <citation type="submission" date="2024-04" db="EMBL/GenBank/DDBJ databases">
        <authorList>
            <person name="Cremers G."/>
        </authorList>
    </citation>
    <scope>NUCLEOTIDE SEQUENCE [LARGE SCALE GENOMIC DNA]</scope>
    <source>
        <strain evidence="7">MeCH1-AG</strain>
    </source>
</reference>
<feature type="domain" description="HTH luxR-type" evidence="6">
    <location>
        <begin position="174"/>
        <end position="201"/>
    </location>
</feature>
<dbReference type="InterPro" id="IPR000792">
    <property type="entry name" value="Tscrpt_reg_LuxR_C"/>
</dbReference>
<name>A0ABM9NJV0_9GAMM</name>
<evidence type="ECO:0000256" key="1">
    <source>
        <dbReference type="ARBA" id="ARBA00010641"/>
    </source>
</evidence>
<dbReference type="InterPro" id="IPR013324">
    <property type="entry name" value="RNA_pol_sigma_r3/r4-like"/>
</dbReference>
<evidence type="ECO:0000313" key="7">
    <source>
        <dbReference type="EMBL" id="CAL1240920.1"/>
    </source>
</evidence>
<dbReference type="Pfam" id="PF04542">
    <property type="entry name" value="Sigma70_r2"/>
    <property type="match status" value="1"/>
</dbReference>
<dbReference type="InterPro" id="IPR013325">
    <property type="entry name" value="RNA_pol_sigma_r2"/>
</dbReference>
<dbReference type="PROSITE" id="PS00622">
    <property type="entry name" value="HTH_LUXR_1"/>
    <property type="match status" value="1"/>
</dbReference>
<dbReference type="NCBIfam" id="TIGR02937">
    <property type="entry name" value="sigma70-ECF"/>
    <property type="match status" value="1"/>
</dbReference>
<dbReference type="InterPro" id="IPR036388">
    <property type="entry name" value="WH-like_DNA-bd_sf"/>
</dbReference>
<dbReference type="EMBL" id="OZ026884">
    <property type="protein sequence ID" value="CAL1240920.1"/>
    <property type="molecule type" value="Genomic_DNA"/>
</dbReference>